<keyword evidence="3" id="KW-0560">Oxidoreductase</keyword>
<dbReference type="InterPro" id="IPR013819">
    <property type="entry name" value="LipOase_C"/>
</dbReference>
<evidence type="ECO:0000256" key="4">
    <source>
        <dbReference type="SAM" id="SignalP"/>
    </source>
</evidence>
<dbReference type="GO" id="GO:0046872">
    <property type="term" value="F:metal ion binding"/>
    <property type="evidence" value="ECO:0007669"/>
    <property type="project" value="UniProtKB-KW"/>
</dbReference>
<organism evidence="6 7">
    <name type="scientific">Pythium oligandrum</name>
    <name type="common">Mycoparasitic fungus</name>
    <dbReference type="NCBI Taxonomy" id="41045"/>
    <lineage>
        <taxon>Eukaryota</taxon>
        <taxon>Sar</taxon>
        <taxon>Stramenopiles</taxon>
        <taxon>Oomycota</taxon>
        <taxon>Peronosporomycetes</taxon>
        <taxon>Pythiales</taxon>
        <taxon>Pythiaceae</taxon>
        <taxon>Pythium</taxon>
    </lineage>
</organism>
<dbReference type="Gene3D" id="3.10.450.60">
    <property type="match status" value="1"/>
</dbReference>
<dbReference type="Pfam" id="PF00305">
    <property type="entry name" value="Lipoxygenase"/>
    <property type="match status" value="1"/>
</dbReference>
<proteinExistence type="predicted"/>
<gene>
    <name evidence="6" type="ORF">Poli38472_012438</name>
</gene>
<dbReference type="SUPFAM" id="SSF48484">
    <property type="entry name" value="Lipoxigenase"/>
    <property type="match status" value="1"/>
</dbReference>
<feature type="domain" description="Lipoxygenase" evidence="5">
    <location>
        <begin position="250"/>
        <end position="571"/>
    </location>
</feature>
<dbReference type="AlphaFoldDB" id="A0A8K1FPW5"/>
<evidence type="ECO:0000256" key="3">
    <source>
        <dbReference type="ARBA" id="ARBA00023002"/>
    </source>
</evidence>
<keyword evidence="1" id="KW-0479">Metal-binding</keyword>
<feature type="chain" id="PRO_5035446637" description="Lipoxygenase domain-containing protein" evidence="4">
    <location>
        <begin position="21"/>
        <end position="571"/>
    </location>
</feature>
<dbReference type="PANTHER" id="PTHR11771">
    <property type="entry name" value="LIPOXYGENASE"/>
    <property type="match status" value="1"/>
</dbReference>
<evidence type="ECO:0000259" key="5">
    <source>
        <dbReference type="PROSITE" id="PS51393"/>
    </source>
</evidence>
<keyword evidence="2" id="KW-0223">Dioxygenase</keyword>
<feature type="signal peptide" evidence="4">
    <location>
        <begin position="1"/>
        <end position="20"/>
    </location>
</feature>
<comment type="caution">
    <text evidence="6">The sequence shown here is derived from an EMBL/GenBank/DDBJ whole genome shotgun (WGS) entry which is preliminary data.</text>
</comment>
<evidence type="ECO:0000256" key="2">
    <source>
        <dbReference type="ARBA" id="ARBA00022964"/>
    </source>
</evidence>
<sequence length="571" mass="63682">MPSIHRLVTLTVASLAAVQAATTPLSIPSTSDVSGPRAAAIASHASEIANAKRTITIAGGVYPFYDGPVAANNSLTAQIQDTEVAKLATFTTTQPQQLVNLATSLASTLTSMEAIANIFTLADPFISKPMAMDNSDETFGHQRLTIKSFTLRLATNADVTDKPLSLSSAQLGDKCGNKSDEKTLLANNQLFVENFSNISLWNDPVHPEKYAPNVVGFFCFNKESQKLLPIEIRFPDTKLAYTSYDTADEWTLAKMGLEAASVLYHQMSHMAETHSVTIPIRVELFRNMAEQHPVRALLVNHIYSDFALEKLAGIRLLNESTALDQTFGWGATGSNRFLYYQTNNYVSFKRNFFADINKRGLYHIPNHKYAHYGSLYFVAIRQFVEQYVNTYYASDAALTADFELQNWAKACPQVSQLHDFPSKIETKTQLRDLLTHLIFLSTIHHHAMNSMAMWHGMAVPYSPAALWKPLPTAKLQKGEKLNLLEYTVPVKVIPVSLGLGSMFYREVPESESLVGVYKTAPFNNEPLLKSAIDEFHANMVAIDAIVVNGEKNEKWPFDLMRPQNMSYYTWV</sequence>
<protein>
    <recommendedName>
        <fullName evidence="5">Lipoxygenase domain-containing protein</fullName>
    </recommendedName>
</protein>
<name>A0A8K1FPW5_PYTOL</name>
<evidence type="ECO:0000313" key="7">
    <source>
        <dbReference type="Proteomes" id="UP000794436"/>
    </source>
</evidence>
<dbReference type="EMBL" id="SPLM01000005">
    <property type="protein sequence ID" value="TMW67322.1"/>
    <property type="molecule type" value="Genomic_DNA"/>
</dbReference>
<keyword evidence="4" id="KW-0732">Signal</keyword>
<reference evidence="6" key="1">
    <citation type="submission" date="2019-03" db="EMBL/GenBank/DDBJ databases">
        <title>Long read genome sequence of the mycoparasitic Pythium oligandrum ATCC 38472 isolated from sugarbeet rhizosphere.</title>
        <authorList>
            <person name="Gaulin E."/>
        </authorList>
    </citation>
    <scope>NUCLEOTIDE SEQUENCE</scope>
    <source>
        <strain evidence="6">ATCC 38472_TT</strain>
    </source>
</reference>
<dbReference type="Gene3D" id="1.20.245.10">
    <property type="entry name" value="Lipoxygenase-1, Domain 5"/>
    <property type="match status" value="1"/>
</dbReference>
<dbReference type="GO" id="GO:0034440">
    <property type="term" value="P:lipid oxidation"/>
    <property type="evidence" value="ECO:0007669"/>
    <property type="project" value="InterPro"/>
</dbReference>
<dbReference type="InterPro" id="IPR000907">
    <property type="entry name" value="LipOase"/>
</dbReference>
<accession>A0A8K1FPW5</accession>
<keyword evidence="7" id="KW-1185">Reference proteome</keyword>
<dbReference type="PROSITE" id="PS51393">
    <property type="entry name" value="LIPOXYGENASE_3"/>
    <property type="match status" value="1"/>
</dbReference>
<dbReference type="OrthoDB" id="407298at2759"/>
<dbReference type="GO" id="GO:0016702">
    <property type="term" value="F:oxidoreductase activity, acting on single donors with incorporation of molecular oxygen, incorporation of two atoms of oxygen"/>
    <property type="evidence" value="ECO:0007669"/>
    <property type="project" value="InterPro"/>
</dbReference>
<evidence type="ECO:0000256" key="1">
    <source>
        <dbReference type="ARBA" id="ARBA00022723"/>
    </source>
</evidence>
<dbReference type="InterPro" id="IPR036226">
    <property type="entry name" value="LipOase_C_sf"/>
</dbReference>
<dbReference type="Proteomes" id="UP000794436">
    <property type="component" value="Unassembled WGS sequence"/>
</dbReference>
<evidence type="ECO:0000313" key="6">
    <source>
        <dbReference type="EMBL" id="TMW67322.1"/>
    </source>
</evidence>